<dbReference type="InterPro" id="IPR011890">
    <property type="entry name" value="SMC_prok"/>
</dbReference>
<reference evidence="8 9" key="1">
    <citation type="submission" date="2021-06" db="EMBL/GenBank/DDBJ databases">
        <authorList>
            <person name="Sun Q."/>
            <person name="Li D."/>
        </authorList>
    </citation>
    <scope>NUCLEOTIDE SEQUENCE [LARGE SCALE GENOMIC DNA]</scope>
    <source>
        <strain evidence="8 9">MSJ-5</strain>
    </source>
</reference>
<sequence>MHLKRLEIQGFKSFANKIEINFESGITGVVGPNGSGKSNISDSIRWVLGEQSAKTLRGSKMEDVIFSGTTSRKPLGMAEVSITLDNSSKALPIDYGEVTITRRVYRSGESEYYLNKSSCRLKDVRELLMDTGIGKDGYSIIGQGKIDEILSNKSEDRRQIFEEAAGIVKYKTRKDEAEKKLSSTKENLLRVLDILNELEGQLGPLEKQSTKAKKFKVLKEKLLKLEVNLFIKEIDKIDDELKHIYEQINVLKKSIEEQQGQKQFYTSNLEDLEKVISQYDMEISNKQDEYYNVQKMIEKIEGQINLKKEKSNNNDLNIERIKLEIKEIQDTQADVSKKLEEKLKEFKDVCIDLDDIKERLNNQNKEYNNLYNINSQKEKDLEDCKTFIIDTINEISDRKSESKSLKTLLDTMEERMEQVSLEYSGHKEQIVEKTKELSLLNNSLQELEKDNKSIGNDVIEKSNKKNSLIKKLNEVSSEVNELQNKGRNKETRKNIIEDMEKEHEGFNKSVKNILIACDKNKELGNGVFGAVADLIQVPKGYEVSIETALGPALQYIVSEDEKDGKRLIEYLKKYNLGRITVLPLTTVQERSITNDELNIIRNFKDAEIAFDVITFDEEFKNIFSSLLSRVLIVPNLDRGIEIAKLLKHKFKIVTLDGDVLNIGGSLTGGSISSKSNSILGRKRELEDLIIEIDIIKDKLNIKTEEYTKLDKEINVIADEIDLLNTNLQENRIKLATLYSNIEQCTKEKSQLENLYKHAENEIGQIENTKKETTSRYIALESEIKNLELEIESTKTKANENQQELVEKKQQLDSINSTLTEYKVQLATVEEQKKAFLQDIERLQQSIKNNEIALENKEDQLKENNKINVLCEDEISSLASELNKLSLKLRTYEDELKEHRSNKEKYQVKEVEVKRLLKQVESVLLELQESIHKLDVKRTRLEMQQQSFYTRLWDEYELTYNEALDVKEEISDISNTSKEIKILKDQIKGLGTVNIDSIDEYEKVKERYDFLKGQQEDLSQAQQSLVKVISDMEQTMQKQFIDQFKIIKENFNNVFVKLFGGGKADLILENEEDVLECGIDIIAQPPGKKLQTLSLLSGGERALTAISLLFAILLVKPSPFCILDEIEAALDDANVYRYAQFLEELSEDTQFIVVTHRKGTMESADALYGVTMQDSGISSLVSVKLSDNKKDEIAS</sequence>
<dbReference type="SMART" id="SM00968">
    <property type="entry name" value="SMC_hinge"/>
    <property type="match status" value="1"/>
</dbReference>
<feature type="binding site" evidence="6">
    <location>
        <begin position="32"/>
        <end position="39"/>
    </location>
    <ligand>
        <name>ATP</name>
        <dbReference type="ChEBI" id="CHEBI:30616"/>
    </ligand>
</feature>
<dbReference type="RefSeq" id="WP_216418117.1">
    <property type="nucleotide sequence ID" value="NZ_JAHLQK010000005.1"/>
</dbReference>
<feature type="coiled-coil region" evidence="6">
    <location>
        <begin position="734"/>
        <end position="943"/>
    </location>
</feature>
<keyword evidence="2 6" id="KW-0547">Nucleotide-binding</keyword>
<comment type="subcellular location">
    <subcellularLocation>
        <location evidence="6">Cytoplasm</location>
    </subcellularLocation>
</comment>
<organism evidence="8 9">
    <name type="scientific">Alkaliphilus flagellatus</name>
    <dbReference type="NCBI Taxonomy" id="2841507"/>
    <lineage>
        <taxon>Bacteria</taxon>
        <taxon>Bacillati</taxon>
        <taxon>Bacillota</taxon>
        <taxon>Clostridia</taxon>
        <taxon>Peptostreptococcales</taxon>
        <taxon>Natronincolaceae</taxon>
        <taxon>Alkaliphilus</taxon>
    </lineage>
</organism>
<comment type="function">
    <text evidence="6">Required for chromosome condensation and partitioning.</text>
</comment>
<evidence type="ECO:0000256" key="5">
    <source>
        <dbReference type="ARBA" id="ARBA00023125"/>
    </source>
</evidence>
<comment type="similarity">
    <text evidence="6">Belongs to the SMC family.</text>
</comment>
<evidence type="ECO:0000256" key="4">
    <source>
        <dbReference type="ARBA" id="ARBA00023054"/>
    </source>
</evidence>
<accession>A0ABS6G4J3</accession>
<feature type="domain" description="SMC hinge" evidence="7">
    <location>
        <begin position="525"/>
        <end position="643"/>
    </location>
</feature>
<name>A0ABS6G4J3_9FIRM</name>
<evidence type="ECO:0000256" key="2">
    <source>
        <dbReference type="ARBA" id="ARBA00022741"/>
    </source>
</evidence>
<keyword evidence="4 6" id="KW-0175">Coiled coil</keyword>
<dbReference type="HAMAP" id="MF_01894">
    <property type="entry name" value="Smc_prok"/>
    <property type="match status" value="1"/>
</dbReference>
<evidence type="ECO:0000259" key="7">
    <source>
        <dbReference type="SMART" id="SM00968"/>
    </source>
</evidence>
<protein>
    <recommendedName>
        <fullName evidence="6">Chromosome partition protein Smc</fullName>
    </recommendedName>
</protein>
<comment type="subunit">
    <text evidence="6">Homodimer.</text>
</comment>
<dbReference type="InterPro" id="IPR010935">
    <property type="entry name" value="SMC_hinge"/>
</dbReference>
<evidence type="ECO:0000256" key="1">
    <source>
        <dbReference type="ARBA" id="ARBA00022490"/>
    </source>
</evidence>
<feature type="coiled-coil region" evidence="6">
    <location>
        <begin position="255"/>
        <end position="492"/>
    </location>
</feature>
<evidence type="ECO:0000256" key="6">
    <source>
        <dbReference type="HAMAP-Rule" id="MF_01894"/>
    </source>
</evidence>
<gene>
    <name evidence="6 8" type="primary">smc</name>
    <name evidence="8" type="ORF">KQI88_13300</name>
</gene>
<dbReference type="Pfam" id="PF06470">
    <property type="entry name" value="SMC_hinge"/>
    <property type="match status" value="1"/>
</dbReference>
<comment type="domain">
    <text evidence="6">Contains large globular domains required for ATP hydrolysis at each terminus and a third globular domain forming a flexible hinge near the middle of the molecule. These domains are separated by coiled-coil structures.</text>
</comment>
<dbReference type="NCBIfam" id="TIGR02168">
    <property type="entry name" value="SMC_prok_B"/>
    <property type="match status" value="1"/>
</dbReference>
<dbReference type="CDD" id="cd03278">
    <property type="entry name" value="ABC_SMC_barmotin"/>
    <property type="match status" value="2"/>
</dbReference>
<comment type="caution">
    <text evidence="8">The sequence shown here is derived from an EMBL/GenBank/DDBJ whole genome shotgun (WGS) entry which is preliminary data.</text>
</comment>
<dbReference type="EMBL" id="JAHLQK010000005">
    <property type="protein sequence ID" value="MBU5677392.1"/>
    <property type="molecule type" value="Genomic_DNA"/>
</dbReference>
<dbReference type="Proteomes" id="UP000779508">
    <property type="component" value="Unassembled WGS sequence"/>
</dbReference>
<proteinExistence type="inferred from homology"/>
<evidence type="ECO:0000313" key="9">
    <source>
        <dbReference type="Proteomes" id="UP000779508"/>
    </source>
</evidence>
<keyword evidence="9" id="KW-1185">Reference proteome</keyword>
<keyword evidence="5 6" id="KW-0238">DNA-binding</keyword>
<dbReference type="PANTHER" id="PTHR43977">
    <property type="entry name" value="STRUCTURAL MAINTENANCE OF CHROMOSOMES PROTEIN 3"/>
    <property type="match status" value="1"/>
</dbReference>
<dbReference type="PIRSF" id="PIRSF005719">
    <property type="entry name" value="SMC"/>
    <property type="match status" value="1"/>
</dbReference>
<keyword evidence="1 6" id="KW-0963">Cytoplasm</keyword>
<dbReference type="Pfam" id="PF02463">
    <property type="entry name" value="SMC_N"/>
    <property type="match status" value="1"/>
</dbReference>
<dbReference type="InterPro" id="IPR024704">
    <property type="entry name" value="SMC"/>
</dbReference>
<evidence type="ECO:0000256" key="3">
    <source>
        <dbReference type="ARBA" id="ARBA00022840"/>
    </source>
</evidence>
<keyword evidence="3 6" id="KW-0067">ATP-binding</keyword>
<dbReference type="InterPro" id="IPR003395">
    <property type="entry name" value="RecF/RecN/SMC_N"/>
</dbReference>
<evidence type="ECO:0000313" key="8">
    <source>
        <dbReference type="EMBL" id="MBU5677392.1"/>
    </source>
</evidence>